<comment type="caution">
    <text evidence="2">The sequence shown here is derived from an EMBL/GenBank/DDBJ whole genome shotgun (WGS) entry which is preliminary data.</text>
</comment>
<gene>
    <name evidence="2" type="ORF">A7K95_04590</name>
</gene>
<proteinExistence type="predicted"/>
<organism evidence="2 3">
    <name type="scientific">Pediococcus parvulus</name>
    <dbReference type="NCBI Taxonomy" id="54062"/>
    <lineage>
        <taxon>Bacteria</taxon>
        <taxon>Bacillati</taxon>
        <taxon>Bacillota</taxon>
        <taxon>Bacilli</taxon>
        <taxon>Lactobacillales</taxon>
        <taxon>Lactobacillaceae</taxon>
        <taxon>Pediococcus</taxon>
    </lineage>
</organism>
<name>A0ABX2UHE7_9LACO</name>
<dbReference type="InterPro" id="IPR016040">
    <property type="entry name" value="NAD(P)-bd_dom"/>
</dbReference>
<keyword evidence="3" id="KW-1185">Reference proteome</keyword>
<dbReference type="Gene3D" id="3.40.50.720">
    <property type="entry name" value="NAD(P)-binding Rossmann-like Domain"/>
    <property type="match status" value="1"/>
</dbReference>
<dbReference type="Pfam" id="PF13460">
    <property type="entry name" value="NAD_binding_10"/>
    <property type="match status" value="1"/>
</dbReference>
<dbReference type="SUPFAM" id="SSF51735">
    <property type="entry name" value="NAD(P)-binding Rossmann-fold domains"/>
    <property type="match status" value="1"/>
</dbReference>
<dbReference type="InterPro" id="IPR036291">
    <property type="entry name" value="NAD(P)-bd_dom_sf"/>
</dbReference>
<sequence length="205" mass="23308">MRSFQPISQYLIPRLLSFPEIQLTLFSSHVQVLKKYQKTNNVTIIKGNWRNSDELVRAITGQDIVYLATSQFEKTNRLVVKIMKKVGGERLIVAGGLGIYDEVAGKFGEWNANMMGDYTIYKNAAAVIDNSGLNYTFLRMTWLYDQDGNEAFEIVPKGEPLKGTQVTRQAIAKLVTEIIQEPTKYSKQNIGVVEPDTEWDKPSFY</sequence>
<protein>
    <submittedName>
        <fullName evidence="2">Saccharopine dehydrogenase</fullName>
    </submittedName>
</protein>
<evidence type="ECO:0000313" key="2">
    <source>
        <dbReference type="EMBL" id="OAD64492.1"/>
    </source>
</evidence>
<reference evidence="2 3" key="1">
    <citation type="submission" date="2016-05" db="EMBL/GenBank/DDBJ databases">
        <title>Draft genome sequence of Pediococcus parvulus 2.6, a probiotic beta-glucan producer strain.</title>
        <authorList>
            <person name="Mohedano M.L."/>
            <person name="Perez-Ramos A."/>
            <person name="Duenas M.T."/>
            <person name="Lamontanara A."/>
            <person name="Orru L."/>
            <person name="Spano G."/>
            <person name="Capozzi V."/>
            <person name="Lopez P."/>
        </authorList>
    </citation>
    <scope>NUCLEOTIDE SEQUENCE [LARGE SCALE GENOMIC DNA]</scope>
    <source>
        <strain evidence="2 3">2.6</strain>
    </source>
</reference>
<accession>A0ABX2UHE7</accession>
<dbReference type="Proteomes" id="UP000077280">
    <property type="component" value="Unassembled WGS sequence"/>
</dbReference>
<evidence type="ECO:0000259" key="1">
    <source>
        <dbReference type="Pfam" id="PF13460"/>
    </source>
</evidence>
<feature type="domain" description="NAD(P)-binding" evidence="1">
    <location>
        <begin position="8"/>
        <end position="182"/>
    </location>
</feature>
<dbReference type="EMBL" id="LXND01000032">
    <property type="protein sequence ID" value="OAD64492.1"/>
    <property type="molecule type" value="Genomic_DNA"/>
</dbReference>
<evidence type="ECO:0000313" key="3">
    <source>
        <dbReference type="Proteomes" id="UP000077280"/>
    </source>
</evidence>